<dbReference type="PROSITE" id="PS50006">
    <property type="entry name" value="FHA_DOMAIN"/>
    <property type="match status" value="1"/>
</dbReference>
<dbReference type="InterPro" id="IPR000253">
    <property type="entry name" value="FHA_dom"/>
</dbReference>
<accession>A0A6L7ETS0</accession>
<dbReference type="EMBL" id="WUEK01000009">
    <property type="protein sequence ID" value="MXG90887.1"/>
    <property type="molecule type" value="Genomic_DNA"/>
</dbReference>
<evidence type="ECO:0000256" key="1">
    <source>
        <dbReference type="ARBA" id="ARBA00022553"/>
    </source>
</evidence>
<keyword evidence="1" id="KW-0597">Phosphoprotein</keyword>
<evidence type="ECO:0000313" key="3">
    <source>
        <dbReference type="EMBL" id="MXG90887.1"/>
    </source>
</evidence>
<dbReference type="Gene3D" id="2.60.200.20">
    <property type="match status" value="1"/>
</dbReference>
<dbReference type="Proteomes" id="UP000473325">
    <property type="component" value="Unassembled WGS sequence"/>
</dbReference>
<sequence length="106" mass="11438">MVEVRSLVVVGRKPSAQHSVGVPPQLVPVSSPHGYVSSTHLRFSVEDEHLLVEDVSRNGTLLERTGSDEEPQRLPARQLFPLLDGHKLILGDDVTITVALAGVARG</sequence>
<keyword evidence="4" id="KW-1185">Reference proteome</keyword>
<gene>
    <name evidence="3" type="ORF">GRQ65_15165</name>
</gene>
<name>A0A6L7ETS0_9ACTN</name>
<dbReference type="SUPFAM" id="SSF49879">
    <property type="entry name" value="SMAD/FHA domain"/>
    <property type="match status" value="1"/>
</dbReference>
<comment type="caution">
    <text evidence="3">The sequence shown here is derived from an EMBL/GenBank/DDBJ whole genome shotgun (WGS) entry which is preliminary data.</text>
</comment>
<dbReference type="AlphaFoldDB" id="A0A6L7ETS0"/>
<protein>
    <submittedName>
        <fullName evidence="3">FHA domain-containing protein</fullName>
    </submittedName>
</protein>
<evidence type="ECO:0000259" key="2">
    <source>
        <dbReference type="PROSITE" id="PS50006"/>
    </source>
</evidence>
<reference evidence="3 4" key="1">
    <citation type="submission" date="2019-12" db="EMBL/GenBank/DDBJ databases">
        <authorList>
            <person name="Kun Z."/>
        </authorList>
    </citation>
    <scope>NUCLEOTIDE SEQUENCE [LARGE SCALE GENOMIC DNA]</scope>
    <source>
        <strain evidence="3 4">YIM 123512</strain>
    </source>
</reference>
<feature type="domain" description="FHA" evidence="2">
    <location>
        <begin position="8"/>
        <end position="63"/>
    </location>
</feature>
<dbReference type="InterPro" id="IPR008984">
    <property type="entry name" value="SMAD_FHA_dom_sf"/>
</dbReference>
<dbReference type="CDD" id="cd00060">
    <property type="entry name" value="FHA"/>
    <property type="match status" value="1"/>
</dbReference>
<proteinExistence type="predicted"/>
<dbReference type="Pfam" id="PF00498">
    <property type="entry name" value="FHA"/>
    <property type="match status" value="1"/>
</dbReference>
<evidence type="ECO:0000313" key="4">
    <source>
        <dbReference type="Proteomes" id="UP000473325"/>
    </source>
</evidence>
<organism evidence="3 4">
    <name type="scientific">Nocardioides flavescens</name>
    <dbReference type="NCBI Taxonomy" id="2691959"/>
    <lineage>
        <taxon>Bacteria</taxon>
        <taxon>Bacillati</taxon>
        <taxon>Actinomycetota</taxon>
        <taxon>Actinomycetes</taxon>
        <taxon>Propionibacteriales</taxon>
        <taxon>Nocardioidaceae</taxon>
        <taxon>Nocardioides</taxon>
    </lineage>
</organism>